<name>A0ABU3A0P7_9GAMM</name>
<protein>
    <submittedName>
        <fullName evidence="1">YfcL family protein</fullName>
    </submittedName>
</protein>
<organism evidence="1 2">
    <name type="scientific">Thalassotalea castellviae</name>
    <dbReference type="NCBI Taxonomy" id="3075612"/>
    <lineage>
        <taxon>Bacteria</taxon>
        <taxon>Pseudomonadati</taxon>
        <taxon>Pseudomonadota</taxon>
        <taxon>Gammaproteobacteria</taxon>
        <taxon>Alteromonadales</taxon>
        <taxon>Colwelliaceae</taxon>
        <taxon>Thalassotalea</taxon>
    </lineage>
</organism>
<comment type="caution">
    <text evidence="1">The sequence shown here is derived from an EMBL/GenBank/DDBJ whole genome shotgun (WGS) entry which is preliminary data.</text>
</comment>
<proteinExistence type="predicted"/>
<gene>
    <name evidence="1" type="ORF">RM573_03765</name>
</gene>
<dbReference type="Proteomes" id="UP001266357">
    <property type="component" value="Unassembled WGS sequence"/>
</dbReference>
<evidence type="ECO:0000313" key="1">
    <source>
        <dbReference type="EMBL" id="MDT0602698.1"/>
    </source>
</evidence>
<dbReference type="RefSeq" id="WP_311578884.1">
    <property type="nucleotide sequence ID" value="NZ_JAVRIF010000002.1"/>
</dbReference>
<sequence>MNLQALYQYFDELVAEEADSDTLFASSYIRGFIALVAAQFGDENQVISVELCDRVSEELSKAKTELTPQDNAIVNNYWLSLQKTLLV</sequence>
<reference evidence="1 2" key="1">
    <citation type="submission" date="2023-09" db="EMBL/GenBank/DDBJ databases">
        <authorList>
            <person name="Rey-Velasco X."/>
        </authorList>
    </citation>
    <scope>NUCLEOTIDE SEQUENCE [LARGE SCALE GENOMIC DNA]</scope>
    <source>
        <strain evidence="1 2">W431</strain>
    </source>
</reference>
<dbReference type="InterPro" id="IPR014987">
    <property type="entry name" value="UPF_YfcL"/>
</dbReference>
<evidence type="ECO:0000313" key="2">
    <source>
        <dbReference type="Proteomes" id="UP001266357"/>
    </source>
</evidence>
<dbReference type="Pfam" id="PF08891">
    <property type="entry name" value="YfcL"/>
    <property type="match status" value="1"/>
</dbReference>
<accession>A0ABU3A0P7</accession>
<keyword evidence="2" id="KW-1185">Reference proteome</keyword>
<dbReference type="EMBL" id="JAVRIF010000002">
    <property type="protein sequence ID" value="MDT0602698.1"/>
    <property type="molecule type" value="Genomic_DNA"/>
</dbReference>